<dbReference type="EMBL" id="CP042425">
    <property type="protein sequence ID" value="QEL20808.1"/>
    <property type="molecule type" value="Genomic_DNA"/>
</dbReference>
<accession>A0A5C1AVG9</accession>
<feature type="chain" id="PRO_5023011214" evidence="1">
    <location>
        <begin position="19"/>
        <end position="244"/>
    </location>
</feature>
<dbReference type="InterPro" id="IPR038765">
    <property type="entry name" value="Papain-like_cys_pep_sf"/>
</dbReference>
<dbReference type="RefSeq" id="WP_149115063.1">
    <property type="nucleotide sequence ID" value="NZ_CP042425.1"/>
</dbReference>
<organism evidence="2 3">
    <name type="scientific">Limnoglobus roseus</name>
    <dbReference type="NCBI Taxonomy" id="2598579"/>
    <lineage>
        <taxon>Bacteria</taxon>
        <taxon>Pseudomonadati</taxon>
        <taxon>Planctomycetota</taxon>
        <taxon>Planctomycetia</taxon>
        <taxon>Gemmatales</taxon>
        <taxon>Gemmataceae</taxon>
        <taxon>Limnoglobus</taxon>
    </lineage>
</organism>
<dbReference type="SUPFAM" id="SSF54001">
    <property type="entry name" value="Cysteine proteinases"/>
    <property type="match status" value="1"/>
</dbReference>
<dbReference type="Proteomes" id="UP000324974">
    <property type="component" value="Chromosome"/>
</dbReference>
<protein>
    <submittedName>
        <fullName evidence="2">Uncharacterized protein</fullName>
    </submittedName>
</protein>
<keyword evidence="1" id="KW-0732">Signal</keyword>
<reference evidence="3" key="1">
    <citation type="submission" date="2019-08" db="EMBL/GenBank/DDBJ databases">
        <title>Limnoglobus roseus gen. nov., sp. nov., a novel freshwater planctomycete with a giant genome from the family Gemmataceae.</title>
        <authorList>
            <person name="Kulichevskaya I.S."/>
            <person name="Naumoff D.G."/>
            <person name="Miroshnikov K."/>
            <person name="Ivanova A."/>
            <person name="Philippov D.A."/>
            <person name="Hakobyan A."/>
            <person name="Rijpstra I.C."/>
            <person name="Sinninghe Damste J.S."/>
            <person name="Liesack W."/>
            <person name="Dedysh S.N."/>
        </authorList>
    </citation>
    <scope>NUCLEOTIDE SEQUENCE [LARGE SCALE GENOMIC DNA]</scope>
    <source>
        <strain evidence="3">PX52</strain>
    </source>
</reference>
<evidence type="ECO:0000256" key="1">
    <source>
        <dbReference type="SAM" id="SignalP"/>
    </source>
</evidence>
<evidence type="ECO:0000313" key="3">
    <source>
        <dbReference type="Proteomes" id="UP000324974"/>
    </source>
</evidence>
<evidence type="ECO:0000313" key="2">
    <source>
        <dbReference type="EMBL" id="QEL20808.1"/>
    </source>
</evidence>
<name>A0A5C1AVG9_9BACT</name>
<sequence>MLALILSAVALAPAGLGADAPASFLYQPSYCEDHVIRLPARPYDPQPGDILFAADHSLFWITMHRIAGTSHPTHSAIFFRRPDGRMAIIEGGPHDTLRCTALDALPHLNSYEAKGRVWIRRRAVPLTECQSAALTKFALDTDGKRFALGRLGLQLTPFRPRGPVKTVFLGKPHGDRPSYYCSELVTEACVAAGLLDAATARPSATYPRDLFMDASLNPYLNKHLKLAPAWDPPARWTAHPIAGE</sequence>
<dbReference type="KEGG" id="lrs:PX52LOC_07927"/>
<feature type="signal peptide" evidence="1">
    <location>
        <begin position="1"/>
        <end position="18"/>
    </location>
</feature>
<gene>
    <name evidence="2" type="ORF">PX52LOC_07927</name>
</gene>
<dbReference type="Gene3D" id="3.90.1720.10">
    <property type="entry name" value="endopeptidase domain like (from Nostoc punctiforme)"/>
    <property type="match status" value="1"/>
</dbReference>
<keyword evidence="3" id="KW-1185">Reference proteome</keyword>
<dbReference type="AlphaFoldDB" id="A0A5C1AVG9"/>
<proteinExistence type="predicted"/>
<dbReference type="OrthoDB" id="267206at2"/>